<sequence length="200" mass="22374">MASVQALDFRRKPSVEGELVLLRPVTVADVPVLHAGMADLEMARLTGAIHSTTEALQQRWSVADLEDVYSRWTTADDRIVWVIVEKSSGNVVGESVLNGLDSANRSCGFRIWISGARGKGLGTEATRLTMRHAFEDQGLNRVELEVYDFNPRGRHVYEKAGFVDEGVKRQALLFDEEWIDAHVMSILASEWVEHRGEPAR</sequence>
<dbReference type="PANTHER" id="PTHR43610:SF1">
    <property type="entry name" value="N-ACETYLTRANSFERASE DOMAIN-CONTAINING PROTEIN"/>
    <property type="match status" value="1"/>
</dbReference>
<dbReference type="EMBL" id="BAABBA010000044">
    <property type="protein sequence ID" value="GAA3513391.1"/>
    <property type="molecule type" value="Genomic_DNA"/>
</dbReference>
<dbReference type="InterPro" id="IPR000182">
    <property type="entry name" value="GNAT_dom"/>
</dbReference>
<keyword evidence="3" id="KW-1185">Reference proteome</keyword>
<evidence type="ECO:0000259" key="1">
    <source>
        <dbReference type="PROSITE" id="PS51186"/>
    </source>
</evidence>
<name>A0ABP6UMQ7_9MICO</name>
<evidence type="ECO:0000313" key="3">
    <source>
        <dbReference type="Proteomes" id="UP001499841"/>
    </source>
</evidence>
<dbReference type="PANTHER" id="PTHR43610">
    <property type="entry name" value="BLL6696 PROTEIN"/>
    <property type="match status" value="1"/>
</dbReference>
<evidence type="ECO:0000313" key="2">
    <source>
        <dbReference type="EMBL" id="GAA3513391.1"/>
    </source>
</evidence>
<dbReference type="SUPFAM" id="SSF55729">
    <property type="entry name" value="Acyl-CoA N-acyltransferases (Nat)"/>
    <property type="match status" value="1"/>
</dbReference>
<dbReference type="Pfam" id="PF13302">
    <property type="entry name" value="Acetyltransf_3"/>
    <property type="match status" value="1"/>
</dbReference>
<gene>
    <name evidence="2" type="ORF">GCM10022262_41540</name>
</gene>
<feature type="domain" description="N-acetyltransferase" evidence="1">
    <location>
        <begin position="40"/>
        <end position="189"/>
    </location>
</feature>
<dbReference type="InterPro" id="IPR016181">
    <property type="entry name" value="Acyl_CoA_acyltransferase"/>
</dbReference>
<dbReference type="PROSITE" id="PS51186">
    <property type="entry name" value="GNAT"/>
    <property type="match status" value="1"/>
</dbReference>
<accession>A0ABP6UMQ7</accession>
<dbReference type="Proteomes" id="UP001499841">
    <property type="component" value="Unassembled WGS sequence"/>
</dbReference>
<dbReference type="Gene3D" id="3.40.630.30">
    <property type="match status" value="1"/>
</dbReference>
<protein>
    <submittedName>
        <fullName evidence="2">GNAT family protein</fullName>
    </submittedName>
</protein>
<proteinExistence type="predicted"/>
<reference evidence="3" key="1">
    <citation type="journal article" date="2019" name="Int. J. Syst. Evol. Microbiol.">
        <title>The Global Catalogue of Microorganisms (GCM) 10K type strain sequencing project: providing services to taxonomists for standard genome sequencing and annotation.</title>
        <authorList>
            <consortium name="The Broad Institute Genomics Platform"/>
            <consortium name="The Broad Institute Genome Sequencing Center for Infectious Disease"/>
            <person name="Wu L."/>
            <person name="Ma J."/>
        </authorList>
    </citation>
    <scope>NUCLEOTIDE SEQUENCE [LARGE SCALE GENOMIC DNA]</scope>
    <source>
        <strain evidence="3">JCM 17459</strain>
    </source>
</reference>
<organism evidence="2 3">
    <name type="scientific">Georgenia daeguensis</name>
    <dbReference type="NCBI Taxonomy" id="908355"/>
    <lineage>
        <taxon>Bacteria</taxon>
        <taxon>Bacillati</taxon>
        <taxon>Actinomycetota</taxon>
        <taxon>Actinomycetes</taxon>
        <taxon>Micrococcales</taxon>
        <taxon>Bogoriellaceae</taxon>
        <taxon>Georgenia</taxon>
    </lineage>
</organism>
<comment type="caution">
    <text evidence="2">The sequence shown here is derived from an EMBL/GenBank/DDBJ whole genome shotgun (WGS) entry which is preliminary data.</text>
</comment>
<dbReference type="RefSeq" id="WP_345045533.1">
    <property type="nucleotide sequence ID" value="NZ_BAABBA010000044.1"/>
</dbReference>